<keyword evidence="3" id="KW-1185">Reference proteome</keyword>
<feature type="transmembrane region" description="Helical" evidence="1">
    <location>
        <begin position="47"/>
        <end position="76"/>
    </location>
</feature>
<dbReference type="Proteomes" id="UP000323129">
    <property type="component" value="Unassembled WGS sequence"/>
</dbReference>
<accession>A0ABY3MIZ7</accession>
<sequence length="94" mass="10325">MHSTEQATLSGFQKGIITVLVVTLLVSFMMLLVMAVSLGEMKVIESLFYIILMAVVVLICRVNVLSITIIAVLATIATDENFIFKLISLLVHDI</sequence>
<evidence type="ECO:0000313" key="2">
    <source>
        <dbReference type="EMBL" id="TYD42721.1"/>
    </source>
</evidence>
<protein>
    <submittedName>
        <fullName evidence="2">Uncharacterized protein</fullName>
    </submittedName>
</protein>
<keyword evidence="1" id="KW-0472">Membrane</keyword>
<keyword evidence="1" id="KW-1133">Transmembrane helix</keyword>
<reference evidence="2 3" key="1">
    <citation type="submission" date="2017-08" db="EMBL/GenBank/DDBJ databases">
        <title>Aeromonas veronii bv sobria strain NS22 whole genome sequencing.</title>
        <authorList>
            <person name="Katharios P."/>
            <person name="Ha V.Q."/>
            <person name="Smyrli M."/>
        </authorList>
    </citation>
    <scope>NUCLEOTIDE SEQUENCE [LARGE SCALE GENOMIC DNA]</scope>
    <source>
        <strain evidence="2 3">NS22</strain>
    </source>
</reference>
<name>A0ABY3MIZ7_AERVE</name>
<dbReference type="EMBL" id="NQMC01000047">
    <property type="protein sequence ID" value="TYD42721.1"/>
    <property type="molecule type" value="Genomic_DNA"/>
</dbReference>
<evidence type="ECO:0000313" key="3">
    <source>
        <dbReference type="Proteomes" id="UP000323129"/>
    </source>
</evidence>
<evidence type="ECO:0000256" key="1">
    <source>
        <dbReference type="SAM" id="Phobius"/>
    </source>
</evidence>
<gene>
    <name evidence="2" type="ORF">CJF24_15310</name>
</gene>
<keyword evidence="1" id="KW-0812">Transmembrane</keyword>
<organism evidence="2 3">
    <name type="scientific">Aeromonas veronii</name>
    <dbReference type="NCBI Taxonomy" id="654"/>
    <lineage>
        <taxon>Bacteria</taxon>
        <taxon>Pseudomonadati</taxon>
        <taxon>Pseudomonadota</taxon>
        <taxon>Gammaproteobacteria</taxon>
        <taxon>Aeromonadales</taxon>
        <taxon>Aeromonadaceae</taxon>
        <taxon>Aeromonas</taxon>
    </lineage>
</organism>
<proteinExistence type="predicted"/>
<feature type="transmembrane region" description="Helical" evidence="1">
    <location>
        <begin position="15"/>
        <end position="35"/>
    </location>
</feature>
<comment type="caution">
    <text evidence="2">The sequence shown here is derived from an EMBL/GenBank/DDBJ whole genome shotgun (WGS) entry which is preliminary data.</text>
</comment>